<protein>
    <recommendedName>
        <fullName evidence="8">TonB-dependent receptor plug domain-containing protein</fullName>
    </recommendedName>
</protein>
<evidence type="ECO:0000256" key="2">
    <source>
        <dbReference type="ARBA" id="ARBA00022448"/>
    </source>
</evidence>
<dbReference type="InterPro" id="IPR039426">
    <property type="entry name" value="TonB-dep_rcpt-like"/>
</dbReference>
<evidence type="ECO:0000313" key="10">
    <source>
        <dbReference type="Proteomes" id="UP000015993"/>
    </source>
</evidence>
<evidence type="ECO:0000256" key="7">
    <source>
        <dbReference type="PROSITE-ProRule" id="PRU01360"/>
    </source>
</evidence>
<dbReference type="InterPro" id="IPR036942">
    <property type="entry name" value="Beta-barrel_TonB_sf"/>
</dbReference>
<name>G5GAY4_9BACT</name>
<evidence type="ECO:0000313" key="9">
    <source>
        <dbReference type="EMBL" id="EHG23452.1"/>
    </source>
</evidence>
<dbReference type="PROSITE" id="PS52016">
    <property type="entry name" value="TONB_DEPENDENT_REC_3"/>
    <property type="match status" value="1"/>
</dbReference>
<dbReference type="InterPro" id="IPR012910">
    <property type="entry name" value="Plug_dom"/>
</dbReference>
<comment type="similarity">
    <text evidence="7">Belongs to the TonB-dependent receptor family.</text>
</comment>
<dbReference type="NCBIfam" id="TIGR04056">
    <property type="entry name" value="OMP_RagA_SusC"/>
    <property type="match status" value="1"/>
</dbReference>
<evidence type="ECO:0000256" key="6">
    <source>
        <dbReference type="ARBA" id="ARBA00023237"/>
    </source>
</evidence>
<organism evidence="9 10">
    <name type="scientific">Alloprevotella rava F0323</name>
    <dbReference type="NCBI Taxonomy" id="679199"/>
    <lineage>
        <taxon>Bacteria</taxon>
        <taxon>Pseudomonadati</taxon>
        <taxon>Bacteroidota</taxon>
        <taxon>Bacteroidia</taxon>
        <taxon>Bacteroidales</taxon>
        <taxon>Prevotellaceae</taxon>
        <taxon>Alloprevotella</taxon>
    </lineage>
</organism>
<dbReference type="InterPro" id="IPR037066">
    <property type="entry name" value="Plug_dom_sf"/>
</dbReference>
<dbReference type="eggNOG" id="COG4771">
    <property type="taxonomic scope" value="Bacteria"/>
</dbReference>
<dbReference type="Gene3D" id="2.40.170.20">
    <property type="entry name" value="TonB-dependent receptor, beta-barrel domain"/>
    <property type="match status" value="1"/>
</dbReference>
<gene>
    <name evidence="9" type="ORF">HMPREF9332_00735</name>
</gene>
<feature type="domain" description="TonB-dependent receptor plug" evidence="8">
    <location>
        <begin position="125"/>
        <end position="239"/>
    </location>
</feature>
<dbReference type="Gene3D" id="2.170.130.10">
    <property type="entry name" value="TonB-dependent receptor, plug domain"/>
    <property type="match status" value="1"/>
</dbReference>
<evidence type="ECO:0000256" key="3">
    <source>
        <dbReference type="ARBA" id="ARBA00022452"/>
    </source>
</evidence>
<dbReference type="Pfam" id="PF07715">
    <property type="entry name" value="Plug"/>
    <property type="match status" value="1"/>
</dbReference>
<keyword evidence="6 7" id="KW-0998">Cell outer membrane</keyword>
<dbReference type="SUPFAM" id="SSF49464">
    <property type="entry name" value="Carboxypeptidase regulatory domain-like"/>
    <property type="match status" value="1"/>
</dbReference>
<dbReference type="NCBIfam" id="TIGR04057">
    <property type="entry name" value="SusC_RagA_signa"/>
    <property type="match status" value="1"/>
</dbReference>
<dbReference type="HOGENOM" id="CLU_004317_0_1_10"/>
<comment type="caution">
    <text evidence="9">The sequence shown here is derived from an EMBL/GenBank/DDBJ whole genome shotgun (WGS) entry which is preliminary data.</text>
</comment>
<sequence length="1006" mass="112091">MMIISRCFFQSSLYILVLFFFCLPLSAQKGMVSGVVHADDGTPLEHVSIKATDGKKVLATTQSDAKGLFTIKLPATAVELSAQLLGYKAAVLKVSDNRTTYHFVLNEQAEKISEAVVTGYVNKRKESYTGASFVIDHETLIRQTNTNLLDMIKNNTPGFELIPNNDYGADPNHIPDMVLRGRSSFVEGDRTNLPLFILDGVETDVRVIFGLQPASIKQVSVLKDAAATAYYGSKAANGVVVITSMPTKAGRLQVDYDGRYQLSFADLSAYRLLNAAEKLEYERMAGIYGDLKGSSQTDLERQKVYYEKLDRVKAGVNTNWLRMPLRTGVTHQHNLSFMGGSDIFRYRLMGGYSGTNGVMQKSNRHTASLYVNLVYGDWTRLFIQYTGRVESALTDDVPYGSFSNYALLNPYDAPYTAAGVLNNELSFGKPNPLYEKSLSSYINSRARTMSNSLRLRWNIGGGLRIEGTAALTETQTDDESFFSPLSQRFLYVEKQKRGSFDILHSRHADISSSIFAVWNKAFGKYGQHLLNLTLGANVQAIEQKSDGFIATGLLSDKVDHASMAKSFAEGSTPQGNRDRARMLGGYINAQYVYDNRYFIDASFRREGSSKFGAQQKYAPFGMLGIGWNVHKESFMTNGVVTLLKIRASAGIVGNVNFHSYQARQAYSYRSDLIYNNQIGAVPTALANTHLRWERTLKRNAGVDFALFDDRVSGSFDAYLNTTNDLVMTVAKPAHTGFLNGKENLGQIRNAGVELSLRGRVFSGRPLGLNVYLTMSHNRNRIVKISDYLRNRNADNVKQGNSRLPVPLYAEGESLTALKVMRSAGINPANGREVFIKRNGEYTYTYDYNERQVVGDTSPRVQGTWGFSATWKDFSLTAAFNYRLGATLYNSTLATKVEGADPLTNVDRRVFYSRWREPGNAALFKHIALREATPPTSRFVVKEYVLEGTSLMLAYQVPSNLCRVCRVADARISLSTGQFFYLSTIKRERGLAYPFAHVFEIGLNVKI</sequence>
<dbReference type="PATRIC" id="fig|679199.3.peg.797"/>
<evidence type="ECO:0000256" key="4">
    <source>
        <dbReference type="ARBA" id="ARBA00022692"/>
    </source>
</evidence>
<dbReference type="STRING" id="679199.HMPREF9332_00735"/>
<dbReference type="GO" id="GO:0009279">
    <property type="term" value="C:cell outer membrane"/>
    <property type="evidence" value="ECO:0007669"/>
    <property type="project" value="UniProtKB-SubCell"/>
</dbReference>
<evidence type="ECO:0000259" key="8">
    <source>
        <dbReference type="Pfam" id="PF07715"/>
    </source>
</evidence>
<dbReference type="Pfam" id="PF13620">
    <property type="entry name" value="CarboxypepD_reg"/>
    <property type="match status" value="1"/>
</dbReference>
<keyword evidence="10" id="KW-1185">Reference proteome</keyword>
<keyword evidence="4 7" id="KW-0812">Transmembrane</keyword>
<keyword evidence="2 7" id="KW-0813">Transport</keyword>
<dbReference type="Gene3D" id="2.60.40.1120">
    <property type="entry name" value="Carboxypeptidase-like, regulatory domain"/>
    <property type="match status" value="1"/>
</dbReference>
<reference evidence="9 10" key="1">
    <citation type="submission" date="2011-08" db="EMBL/GenBank/DDBJ databases">
        <title>The Genome Sequence of Prevotella sp. oral taxon 302 str. F0323.</title>
        <authorList>
            <consortium name="The Broad Institute Genome Sequencing Platform"/>
            <person name="Earl A."/>
            <person name="Ward D."/>
            <person name="Feldgarden M."/>
            <person name="Gevers D."/>
            <person name="Izard J."/>
            <person name="Blanton J.M."/>
            <person name="Baranova O.V."/>
            <person name="Tanner A.C."/>
            <person name="Dewhirst F.E."/>
            <person name="Young S.K."/>
            <person name="Zeng Q."/>
            <person name="Gargeya S."/>
            <person name="Fitzgerald M."/>
            <person name="Haas B."/>
            <person name="Abouelleil A."/>
            <person name="Alvarado L."/>
            <person name="Arachchi H.M."/>
            <person name="Berlin A."/>
            <person name="Brown A."/>
            <person name="Chapman S.B."/>
            <person name="Chen Z."/>
            <person name="Dunbar C."/>
            <person name="Freedman E."/>
            <person name="Gearin G."/>
            <person name="Gellesch M."/>
            <person name="Goldberg J."/>
            <person name="Griggs A."/>
            <person name="Gujja S."/>
            <person name="Heiman D."/>
            <person name="Howarth C."/>
            <person name="Larson L."/>
            <person name="Lui A."/>
            <person name="MacDonald P.J.P."/>
            <person name="Montmayeur A."/>
            <person name="Murphy C."/>
            <person name="Neiman D."/>
            <person name="Pearson M."/>
            <person name="Priest M."/>
            <person name="Roberts A."/>
            <person name="Saif S."/>
            <person name="Shea T."/>
            <person name="Shenoy N."/>
            <person name="Sisk P."/>
            <person name="Stolte C."/>
            <person name="Sykes S."/>
            <person name="Wortman J."/>
            <person name="Nusbaum C."/>
            <person name="Birren B."/>
        </authorList>
    </citation>
    <scope>NUCLEOTIDE SEQUENCE [LARGE SCALE GENOMIC DNA]</scope>
    <source>
        <strain evidence="9 10">F0323</strain>
    </source>
</reference>
<evidence type="ECO:0000256" key="5">
    <source>
        <dbReference type="ARBA" id="ARBA00023136"/>
    </source>
</evidence>
<proteinExistence type="inferred from homology"/>
<dbReference type="EMBL" id="ACZK01000013">
    <property type="protein sequence ID" value="EHG23452.1"/>
    <property type="molecule type" value="Genomic_DNA"/>
</dbReference>
<dbReference type="Proteomes" id="UP000015993">
    <property type="component" value="Unassembled WGS sequence"/>
</dbReference>
<dbReference type="AlphaFoldDB" id="G5GAY4"/>
<dbReference type="InterPro" id="IPR023997">
    <property type="entry name" value="TonB-dep_OMP_SusC/RagA_CS"/>
</dbReference>
<accession>G5GAY4</accession>
<dbReference type="SUPFAM" id="SSF56935">
    <property type="entry name" value="Porins"/>
    <property type="match status" value="1"/>
</dbReference>
<comment type="subcellular location">
    <subcellularLocation>
        <location evidence="1 7">Cell outer membrane</location>
        <topology evidence="1 7">Multi-pass membrane protein</topology>
    </subcellularLocation>
</comment>
<dbReference type="InterPro" id="IPR008969">
    <property type="entry name" value="CarboxyPept-like_regulatory"/>
</dbReference>
<evidence type="ECO:0000256" key="1">
    <source>
        <dbReference type="ARBA" id="ARBA00004571"/>
    </source>
</evidence>
<dbReference type="InterPro" id="IPR023996">
    <property type="entry name" value="TonB-dep_OMP_SusC/RagA"/>
</dbReference>
<keyword evidence="5 7" id="KW-0472">Membrane</keyword>
<keyword evidence="3 7" id="KW-1134">Transmembrane beta strand</keyword>